<dbReference type="AlphaFoldDB" id="A0A3D8ICU8"/>
<reference evidence="2 3" key="1">
    <citation type="submission" date="2018-04" db="EMBL/GenBank/DDBJ databases">
        <title>Novel Campyloabacter and Helicobacter Species and Strains.</title>
        <authorList>
            <person name="Mannion A.J."/>
            <person name="Shen Z."/>
            <person name="Fox J.G."/>
        </authorList>
    </citation>
    <scope>NUCLEOTIDE SEQUENCE [LARGE SCALE GENOMIC DNA]</scope>
    <source>
        <strain evidence="2 3">MIT 99-5101</strain>
    </source>
</reference>
<evidence type="ECO:0000313" key="2">
    <source>
        <dbReference type="EMBL" id="RDU62361.1"/>
    </source>
</evidence>
<gene>
    <name evidence="2" type="ORF">CQA43_07160</name>
</gene>
<dbReference type="OrthoDB" id="5373183at2"/>
<organism evidence="2 3">
    <name type="scientific">Helicobacter ganmani</name>
    <dbReference type="NCBI Taxonomy" id="60246"/>
    <lineage>
        <taxon>Bacteria</taxon>
        <taxon>Pseudomonadati</taxon>
        <taxon>Campylobacterota</taxon>
        <taxon>Epsilonproteobacteria</taxon>
        <taxon>Campylobacterales</taxon>
        <taxon>Helicobacteraceae</taxon>
        <taxon>Helicobacter</taxon>
    </lineage>
</organism>
<dbReference type="GO" id="GO:0004150">
    <property type="term" value="F:dihydroneopterin aldolase activity"/>
    <property type="evidence" value="ECO:0007669"/>
    <property type="project" value="InterPro"/>
</dbReference>
<dbReference type="Proteomes" id="UP000256650">
    <property type="component" value="Unassembled WGS sequence"/>
</dbReference>
<comment type="caution">
    <text evidence="2">The sequence shown here is derived from an EMBL/GenBank/DDBJ whole genome shotgun (WGS) entry which is preliminary data.</text>
</comment>
<dbReference type="SUPFAM" id="SSF55620">
    <property type="entry name" value="Tetrahydrobiopterin biosynthesis enzymes-like"/>
    <property type="match status" value="1"/>
</dbReference>
<sequence>MSNLTLNNSKQDSAHCVLESKPYTICLEDFILEVIIGILPSEREKAQKILINAEFIWNPKIQAQCEDSMNLDKREDFLDYRDLREFIKESFARQFGLLEEAQSYFYREIPLRFPQIKEFWIKITKLEIFEDCKVSIKINYQK</sequence>
<protein>
    <recommendedName>
        <fullName evidence="1">Dihydroneopterin aldolase/epimerase domain-containing protein</fullName>
    </recommendedName>
</protein>
<name>A0A3D8ICU8_9HELI</name>
<evidence type="ECO:0000313" key="3">
    <source>
        <dbReference type="Proteomes" id="UP000256650"/>
    </source>
</evidence>
<keyword evidence="3" id="KW-1185">Reference proteome</keyword>
<accession>A0A3D8ICU8</accession>
<dbReference type="Gene3D" id="3.30.1130.10">
    <property type="match status" value="1"/>
</dbReference>
<dbReference type="Pfam" id="PF02152">
    <property type="entry name" value="FolB"/>
    <property type="match status" value="1"/>
</dbReference>
<dbReference type="EMBL" id="NXLS01000007">
    <property type="protein sequence ID" value="RDU62361.1"/>
    <property type="molecule type" value="Genomic_DNA"/>
</dbReference>
<dbReference type="InterPro" id="IPR006157">
    <property type="entry name" value="FolB_dom"/>
</dbReference>
<proteinExistence type="predicted"/>
<dbReference type="InterPro" id="IPR043133">
    <property type="entry name" value="GTP-CH-I_C/QueF"/>
</dbReference>
<feature type="domain" description="Dihydroneopterin aldolase/epimerase" evidence="1">
    <location>
        <begin position="25"/>
        <end position="140"/>
    </location>
</feature>
<dbReference type="GeneID" id="82536064"/>
<evidence type="ECO:0000259" key="1">
    <source>
        <dbReference type="SMART" id="SM00905"/>
    </source>
</evidence>
<dbReference type="RefSeq" id="WP_115551927.1">
    <property type="nucleotide sequence ID" value="NZ_CAONBV010000001.1"/>
</dbReference>
<dbReference type="GO" id="GO:0006760">
    <property type="term" value="P:folic acid-containing compound metabolic process"/>
    <property type="evidence" value="ECO:0007669"/>
    <property type="project" value="InterPro"/>
</dbReference>
<dbReference type="SMART" id="SM00905">
    <property type="entry name" value="FolB"/>
    <property type="match status" value="1"/>
</dbReference>